<name>A0ABY1PN90_9RHOB</name>
<gene>
    <name evidence="1" type="ORF">SAMN06265373_11427</name>
</gene>
<dbReference type="InterPro" id="IPR010260">
    <property type="entry name" value="AlpA"/>
</dbReference>
<protein>
    <submittedName>
        <fullName evidence="1">Transcriptional regulator, AlpA family</fullName>
    </submittedName>
</protein>
<organism evidence="1 2">
    <name type="scientific">Shimia sagamensis</name>
    <dbReference type="NCBI Taxonomy" id="1566352"/>
    <lineage>
        <taxon>Bacteria</taxon>
        <taxon>Pseudomonadati</taxon>
        <taxon>Pseudomonadota</taxon>
        <taxon>Alphaproteobacteria</taxon>
        <taxon>Rhodobacterales</taxon>
        <taxon>Roseobacteraceae</taxon>
    </lineage>
</organism>
<proteinExistence type="predicted"/>
<reference evidence="1 2" key="1">
    <citation type="submission" date="2017-05" db="EMBL/GenBank/DDBJ databases">
        <authorList>
            <person name="Varghese N."/>
            <person name="Submissions S."/>
        </authorList>
    </citation>
    <scope>NUCLEOTIDE SEQUENCE [LARGE SCALE GENOMIC DNA]</scope>
    <source>
        <strain evidence="1 2">DSM 29734</strain>
    </source>
</reference>
<accession>A0ABY1PN90</accession>
<evidence type="ECO:0000313" key="2">
    <source>
        <dbReference type="Proteomes" id="UP001157961"/>
    </source>
</evidence>
<comment type="caution">
    <text evidence="1">The sequence shown here is derived from an EMBL/GenBank/DDBJ whole genome shotgun (WGS) entry which is preliminary data.</text>
</comment>
<dbReference type="RefSeq" id="WP_283428012.1">
    <property type="nucleotide sequence ID" value="NZ_FXTY01000014.1"/>
</dbReference>
<dbReference type="Pfam" id="PF05930">
    <property type="entry name" value="Phage_AlpA"/>
    <property type="match status" value="1"/>
</dbReference>
<evidence type="ECO:0000313" key="1">
    <source>
        <dbReference type="EMBL" id="SMP36239.1"/>
    </source>
</evidence>
<dbReference type="Proteomes" id="UP001157961">
    <property type="component" value="Unassembled WGS sequence"/>
</dbReference>
<dbReference type="EMBL" id="FXTY01000014">
    <property type="protein sequence ID" value="SMP36239.1"/>
    <property type="molecule type" value="Genomic_DNA"/>
</dbReference>
<keyword evidence="2" id="KW-1185">Reference proteome</keyword>
<sequence>MKFDDLPNDALLREKQVLAPGGPVPVSRSTWWAGVRSGRFPQPIRLGPRNTAWRVGDIRALLQEGAE</sequence>